<gene>
    <name evidence="2" type="ORF">PCON_08912</name>
</gene>
<dbReference type="PROSITE" id="PS51257">
    <property type="entry name" value="PROKAR_LIPOPROTEIN"/>
    <property type="match status" value="1"/>
</dbReference>
<evidence type="ECO:0000313" key="3">
    <source>
        <dbReference type="Proteomes" id="UP000018144"/>
    </source>
</evidence>
<dbReference type="AlphaFoldDB" id="U4LE04"/>
<dbReference type="Proteomes" id="UP000018144">
    <property type="component" value="Unassembled WGS sequence"/>
</dbReference>
<evidence type="ECO:0000313" key="2">
    <source>
        <dbReference type="EMBL" id="CCX09319.1"/>
    </source>
</evidence>
<dbReference type="EMBL" id="HF935455">
    <property type="protein sequence ID" value="CCX09319.1"/>
    <property type="molecule type" value="Genomic_DNA"/>
</dbReference>
<feature type="chain" id="PRO_5004652187" evidence="1">
    <location>
        <begin position="21"/>
        <end position="126"/>
    </location>
</feature>
<proteinExistence type="predicted"/>
<keyword evidence="3" id="KW-1185">Reference proteome</keyword>
<evidence type="ECO:0000256" key="1">
    <source>
        <dbReference type="SAM" id="SignalP"/>
    </source>
</evidence>
<name>U4LE04_PYROM</name>
<reference evidence="2 3" key="1">
    <citation type="journal article" date="2013" name="PLoS Genet.">
        <title>The genome and development-dependent transcriptomes of Pyronema confluens: a window into fungal evolution.</title>
        <authorList>
            <person name="Traeger S."/>
            <person name="Altegoer F."/>
            <person name="Freitag M."/>
            <person name="Gabaldon T."/>
            <person name="Kempken F."/>
            <person name="Kumar A."/>
            <person name="Marcet-Houben M."/>
            <person name="Poggeler S."/>
            <person name="Stajich J.E."/>
            <person name="Nowrousian M."/>
        </authorList>
    </citation>
    <scope>NUCLEOTIDE SEQUENCE [LARGE SCALE GENOMIC DNA]</scope>
    <source>
        <strain evidence="3">CBS 100304</strain>
        <tissue evidence="2">Vegetative mycelium</tissue>
    </source>
</reference>
<feature type="signal peptide" evidence="1">
    <location>
        <begin position="1"/>
        <end position="20"/>
    </location>
</feature>
<keyword evidence="1" id="KW-0732">Signal</keyword>
<accession>U4LE04</accession>
<sequence length="126" mass="13223">MKLGLLSITFAASFILPISAISCLPCNRTPSAASCLPALRSQLMAKISCGSNSAPIIRGRQQVTSGGCTASFEAPDYKMYFDCGELGEKIDGILGRCGARGGGGVDEEYWGLRLEGCGAGKRGRRK</sequence>
<protein>
    <submittedName>
        <fullName evidence="2">Uncharacterized protein</fullName>
    </submittedName>
</protein>
<organism evidence="2 3">
    <name type="scientific">Pyronema omphalodes (strain CBS 100304)</name>
    <name type="common">Pyronema confluens</name>
    <dbReference type="NCBI Taxonomy" id="1076935"/>
    <lineage>
        <taxon>Eukaryota</taxon>
        <taxon>Fungi</taxon>
        <taxon>Dikarya</taxon>
        <taxon>Ascomycota</taxon>
        <taxon>Pezizomycotina</taxon>
        <taxon>Pezizomycetes</taxon>
        <taxon>Pezizales</taxon>
        <taxon>Pyronemataceae</taxon>
        <taxon>Pyronema</taxon>
    </lineage>
</organism>